<sequence>MLDRLLRTDTAVATYSSVVKRWECDRNNHWNVQFYVRSFQMASEILASATTGENPGSQSTAFRHYRFHGELFCPETMRVLSARIAEGPYAGWVLHRMLKGKDDRLSATAIEKPAYPVADLPACTAAELQPALPRGLPAAPHELVAAPRDPQGAALPTAMVGVVRPSDVDHRNRLQWNALASLCSGASHSFLNQLGLTADWINESNCNRMAVEMSFTLDGGCGAGDSLDIQSWVSDLGSRHFTTRHQILNTQTGAPCATLEQLLLVIDLEKRKPVTVPDFLREAARAHGLGAPE</sequence>
<keyword evidence="3" id="KW-0614">Plasmid</keyword>
<name>A0A1P8V145_9RHOB</name>
<proteinExistence type="inferred from homology"/>
<dbReference type="Gene3D" id="3.10.129.10">
    <property type="entry name" value="Hotdog Thioesterase"/>
    <property type="match status" value="2"/>
</dbReference>
<accession>A0A1P8V145</accession>
<dbReference type="KEGG" id="paby:Ga0080574_TMP5065"/>
<reference evidence="3 4" key="1">
    <citation type="submission" date="2016-04" db="EMBL/GenBank/DDBJ databases">
        <title>Deep-sea bacteria in the southern Pacific.</title>
        <authorList>
            <person name="Tang K."/>
        </authorList>
    </citation>
    <scope>NUCLEOTIDE SEQUENCE [LARGE SCALE GENOMIC DNA]</scope>
    <source>
        <strain evidence="3 4">JLT2014</strain>
        <plasmid evidence="4">ppaby4</plasmid>
    </source>
</reference>
<evidence type="ECO:0000256" key="2">
    <source>
        <dbReference type="ARBA" id="ARBA00022801"/>
    </source>
</evidence>
<geneLocation type="plasmid" evidence="4">
    <name>ppaby4</name>
</geneLocation>
<dbReference type="CDD" id="cd00586">
    <property type="entry name" value="4HBT"/>
    <property type="match status" value="1"/>
</dbReference>
<gene>
    <name evidence="3" type="ORF">Ga0080574_TMP5065</name>
</gene>
<comment type="similarity">
    <text evidence="1">Belongs to the 4-hydroxybenzoyl-CoA thioesterase family.</text>
</comment>
<dbReference type="AlphaFoldDB" id="A0A1P8V145"/>
<dbReference type="SUPFAM" id="SSF54637">
    <property type="entry name" value="Thioesterase/thiol ester dehydrase-isomerase"/>
    <property type="match status" value="2"/>
</dbReference>
<dbReference type="PANTHER" id="PTHR31793:SF27">
    <property type="entry name" value="NOVEL THIOESTERASE SUPERFAMILY DOMAIN AND SAPOSIN A-TYPE DOMAIN CONTAINING PROTEIN (0610012H03RIK)"/>
    <property type="match status" value="1"/>
</dbReference>
<evidence type="ECO:0000256" key="1">
    <source>
        <dbReference type="ARBA" id="ARBA00005953"/>
    </source>
</evidence>
<dbReference type="Pfam" id="PF13279">
    <property type="entry name" value="4HBT_2"/>
    <property type="match status" value="1"/>
</dbReference>
<keyword evidence="4" id="KW-1185">Reference proteome</keyword>
<dbReference type="InterPro" id="IPR050563">
    <property type="entry name" value="4-hydroxybenzoyl-CoA_TE"/>
</dbReference>
<dbReference type="InterPro" id="IPR029069">
    <property type="entry name" value="HotDog_dom_sf"/>
</dbReference>
<dbReference type="EMBL" id="CP015095">
    <property type="protein sequence ID" value="APZ55347.1"/>
    <property type="molecule type" value="Genomic_DNA"/>
</dbReference>
<protein>
    <submittedName>
        <fullName evidence="3">Acyl-CoA thioester hydrolase</fullName>
        <ecNumber evidence="3">3.1.2.-</ecNumber>
    </submittedName>
</protein>
<dbReference type="EC" id="3.1.2.-" evidence="3"/>
<organism evidence="3 4">
    <name type="scientific">Salipiger abyssi</name>
    <dbReference type="NCBI Taxonomy" id="1250539"/>
    <lineage>
        <taxon>Bacteria</taxon>
        <taxon>Pseudomonadati</taxon>
        <taxon>Pseudomonadota</taxon>
        <taxon>Alphaproteobacteria</taxon>
        <taxon>Rhodobacterales</taxon>
        <taxon>Roseobacteraceae</taxon>
        <taxon>Salipiger</taxon>
    </lineage>
</organism>
<evidence type="ECO:0000313" key="3">
    <source>
        <dbReference type="EMBL" id="APZ55347.1"/>
    </source>
</evidence>
<dbReference type="RefSeq" id="WP_076706276.1">
    <property type="nucleotide sequence ID" value="NZ_CP015095.1"/>
</dbReference>
<evidence type="ECO:0000313" key="4">
    <source>
        <dbReference type="Proteomes" id="UP000187059"/>
    </source>
</evidence>
<dbReference type="PANTHER" id="PTHR31793">
    <property type="entry name" value="4-HYDROXYBENZOYL-COA THIOESTERASE FAMILY MEMBER"/>
    <property type="match status" value="1"/>
</dbReference>
<keyword evidence="2 3" id="KW-0378">Hydrolase</keyword>
<dbReference type="Proteomes" id="UP000187059">
    <property type="component" value="Plasmid pPABY4"/>
</dbReference>
<dbReference type="GO" id="GO:0047617">
    <property type="term" value="F:fatty acyl-CoA hydrolase activity"/>
    <property type="evidence" value="ECO:0007669"/>
    <property type="project" value="TreeGrafter"/>
</dbReference>